<organism evidence="2 3">
    <name type="scientific">Coccomyxa viridis</name>
    <dbReference type="NCBI Taxonomy" id="1274662"/>
    <lineage>
        <taxon>Eukaryota</taxon>
        <taxon>Viridiplantae</taxon>
        <taxon>Chlorophyta</taxon>
        <taxon>core chlorophytes</taxon>
        <taxon>Trebouxiophyceae</taxon>
        <taxon>Trebouxiophyceae incertae sedis</taxon>
        <taxon>Coccomyxaceae</taxon>
        <taxon>Coccomyxa</taxon>
    </lineage>
</organism>
<evidence type="ECO:0000313" key="2">
    <source>
        <dbReference type="EMBL" id="CAK0786852.1"/>
    </source>
</evidence>
<evidence type="ECO:0000313" key="3">
    <source>
        <dbReference type="Proteomes" id="UP001314263"/>
    </source>
</evidence>
<sequence length="365" mass="40617">MPSRWPAEWEPQQMAFLGFPSRGDWYRDGGEYAQREICEVARILSQYQAVTICTNPDQVAKARSMVSGKVQVLEVPYETPYIRDTSPLFVIKDGRLTAVDWCFNVYGGTQKEDGSWVSKWGSLYATDLKDARVAQVLADHMKVPVVRSDMILEGGSVHTDGEGTLVTTAECLLNKNRNPSMSKKEIEAELDRQLGIKKVLWLPKGVHEDWATNHHVDNFCCFVRPGAVLLAWTDDRSDPQYEACQQALELLQSTPDAQGRKLQVHKVYLPPNLFLSEAEAAAMVGEKLKRKAGDRLPASYINFYRGNGCAVIPAFGQPTDEPARKAIQAAFGESVKVYSTPAREILCGGGNIHCMSMQMAQAVEE</sequence>
<dbReference type="InterPro" id="IPR017754">
    <property type="entry name" value="Agmatine_deiminase"/>
</dbReference>
<proteinExistence type="predicted"/>
<dbReference type="Gene3D" id="3.75.10.10">
    <property type="entry name" value="L-arginine/glycine Amidinotransferase, Chain A"/>
    <property type="match status" value="1"/>
</dbReference>
<name>A0AAV1IKY4_9CHLO</name>
<dbReference type="NCBIfam" id="TIGR03380">
    <property type="entry name" value="agmatine_aguA"/>
    <property type="match status" value="1"/>
</dbReference>
<protein>
    <recommendedName>
        <fullName evidence="4">Agmatine deiminase</fullName>
    </recommendedName>
</protein>
<dbReference type="Proteomes" id="UP001314263">
    <property type="component" value="Unassembled WGS sequence"/>
</dbReference>
<reference evidence="2 3" key="1">
    <citation type="submission" date="2023-10" db="EMBL/GenBank/DDBJ databases">
        <authorList>
            <person name="Maclean D."/>
            <person name="Macfadyen A."/>
        </authorList>
    </citation>
    <scope>NUCLEOTIDE SEQUENCE [LARGE SCALE GENOMIC DNA]</scope>
</reference>
<evidence type="ECO:0000256" key="1">
    <source>
        <dbReference type="ARBA" id="ARBA00022801"/>
    </source>
</evidence>
<dbReference type="Pfam" id="PF04371">
    <property type="entry name" value="PAD_porph"/>
    <property type="match status" value="1"/>
</dbReference>
<dbReference type="InterPro" id="IPR007466">
    <property type="entry name" value="Peptidyl-Arg-deiminase_porph"/>
</dbReference>
<dbReference type="GO" id="GO:0047632">
    <property type="term" value="F:agmatine deiminase activity"/>
    <property type="evidence" value="ECO:0007669"/>
    <property type="project" value="InterPro"/>
</dbReference>
<gene>
    <name evidence="2" type="ORF">CVIRNUC_010066</name>
</gene>
<comment type="caution">
    <text evidence="2">The sequence shown here is derived from an EMBL/GenBank/DDBJ whole genome shotgun (WGS) entry which is preliminary data.</text>
</comment>
<keyword evidence="3" id="KW-1185">Reference proteome</keyword>
<dbReference type="PANTHER" id="PTHR31377:SF2">
    <property type="entry name" value="AGMATINE DEIMINASE"/>
    <property type="match status" value="1"/>
</dbReference>
<dbReference type="EMBL" id="CAUYUE010000015">
    <property type="protein sequence ID" value="CAK0786852.1"/>
    <property type="molecule type" value="Genomic_DNA"/>
</dbReference>
<dbReference type="GO" id="GO:0004668">
    <property type="term" value="F:protein-arginine deiminase activity"/>
    <property type="evidence" value="ECO:0007669"/>
    <property type="project" value="InterPro"/>
</dbReference>
<keyword evidence="1" id="KW-0378">Hydrolase</keyword>
<accession>A0AAV1IKY4</accession>
<dbReference type="GO" id="GO:0009446">
    <property type="term" value="P:putrescine biosynthetic process"/>
    <property type="evidence" value="ECO:0007669"/>
    <property type="project" value="InterPro"/>
</dbReference>
<evidence type="ECO:0008006" key="4">
    <source>
        <dbReference type="Google" id="ProtNLM"/>
    </source>
</evidence>
<dbReference type="SUPFAM" id="SSF55909">
    <property type="entry name" value="Pentein"/>
    <property type="match status" value="1"/>
</dbReference>
<dbReference type="AlphaFoldDB" id="A0AAV1IKY4"/>
<dbReference type="PANTHER" id="PTHR31377">
    <property type="entry name" value="AGMATINE DEIMINASE-RELATED"/>
    <property type="match status" value="1"/>
</dbReference>